<proteinExistence type="inferred from homology"/>
<comment type="function">
    <text evidence="13">Component of the U1 snRNP particle, which recognizes and binds the 5'-splice site of pre-mRNA. Together with other non-snRNP factors, U1 snRNP forms the spliceosomal commitment complex, that targets pre-mRNA to the splicing pathway.</text>
</comment>
<dbReference type="GO" id="GO:0006397">
    <property type="term" value="P:mRNA processing"/>
    <property type="evidence" value="ECO:0007669"/>
    <property type="project" value="UniProtKB-KW"/>
</dbReference>
<keyword evidence="12" id="KW-0687">Ribonucleoprotein</keyword>
<accession>A0A1Q3A5Y7</accession>
<evidence type="ECO:0000256" key="10">
    <source>
        <dbReference type="ARBA" id="ARBA00023187"/>
    </source>
</evidence>
<protein>
    <recommendedName>
        <fullName evidence="4">U1 small nuclear ribonucleoprotein component SNU71</fullName>
    </recommendedName>
</protein>
<dbReference type="AlphaFoldDB" id="A0A1Q3A5Y7"/>
<feature type="region of interest" description="Disordered" evidence="15">
    <location>
        <begin position="499"/>
        <end position="534"/>
    </location>
</feature>
<comment type="subcellular location">
    <subcellularLocation>
        <location evidence="2">Cytoplasm</location>
    </subcellularLocation>
    <subcellularLocation>
        <location evidence="1">Nucleus</location>
    </subcellularLocation>
</comment>
<feature type="compositionally biased region" description="Basic and acidic residues" evidence="15">
    <location>
        <begin position="311"/>
        <end position="323"/>
    </location>
</feature>
<keyword evidence="10" id="KW-0508">mRNA splicing</keyword>
<reference evidence="17 18" key="1">
    <citation type="submission" date="2016-08" db="EMBL/GenBank/DDBJ databases">
        <title>Draft genome sequence of allopolyploid Zygosaccharomyces rouxii.</title>
        <authorList>
            <person name="Watanabe J."/>
            <person name="Uehara K."/>
            <person name="Mogi Y."/>
            <person name="Tsukioka Y."/>
        </authorList>
    </citation>
    <scope>NUCLEOTIDE SEQUENCE [LARGE SCALE GENOMIC DNA]</scope>
    <source>
        <strain evidence="17 18">NBRC 110957</strain>
    </source>
</reference>
<evidence type="ECO:0000256" key="7">
    <source>
        <dbReference type="ARBA" id="ARBA00022728"/>
    </source>
</evidence>
<evidence type="ECO:0000256" key="13">
    <source>
        <dbReference type="ARBA" id="ARBA00025004"/>
    </source>
</evidence>
<dbReference type="InterPro" id="IPR057543">
    <property type="entry name" value="SNU71_N"/>
</dbReference>
<dbReference type="GO" id="GO:0005681">
    <property type="term" value="C:spliceosomal complex"/>
    <property type="evidence" value="ECO:0007669"/>
    <property type="project" value="UniProtKB-KW"/>
</dbReference>
<keyword evidence="11" id="KW-0539">Nucleus</keyword>
<dbReference type="InterPro" id="IPR057542">
    <property type="entry name" value="SNU71_RBD"/>
</dbReference>
<keyword evidence="9 14" id="KW-0175">Coiled coil</keyword>
<evidence type="ECO:0000256" key="6">
    <source>
        <dbReference type="ARBA" id="ARBA00022664"/>
    </source>
</evidence>
<dbReference type="Gene3D" id="1.20.1390.10">
    <property type="entry name" value="PWI domain"/>
    <property type="match status" value="1"/>
</dbReference>
<keyword evidence="6" id="KW-0507">mRNA processing</keyword>
<evidence type="ECO:0000313" key="17">
    <source>
        <dbReference type="EMBL" id="GAV51043.1"/>
    </source>
</evidence>
<feature type="compositionally biased region" description="Acidic residues" evidence="15">
    <location>
        <begin position="324"/>
        <end position="350"/>
    </location>
</feature>
<keyword evidence="7" id="KW-0747">Spliceosome</keyword>
<comment type="caution">
    <text evidence="17">The sequence shown here is derived from an EMBL/GenBank/DDBJ whole genome shotgun (WGS) entry which is preliminary data.</text>
</comment>
<dbReference type="SMART" id="SM00311">
    <property type="entry name" value="PWI"/>
    <property type="match status" value="1"/>
</dbReference>
<feature type="compositionally biased region" description="Low complexity" evidence="15">
    <location>
        <begin position="518"/>
        <end position="534"/>
    </location>
</feature>
<evidence type="ECO:0000256" key="2">
    <source>
        <dbReference type="ARBA" id="ARBA00004496"/>
    </source>
</evidence>
<evidence type="ECO:0000256" key="14">
    <source>
        <dbReference type="SAM" id="Coils"/>
    </source>
</evidence>
<evidence type="ECO:0000313" key="18">
    <source>
        <dbReference type="Proteomes" id="UP000187013"/>
    </source>
</evidence>
<dbReference type="Pfam" id="PF24826">
    <property type="entry name" value="SNU71_N"/>
    <property type="match status" value="1"/>
</dbReference>
<keyword evidence="5" id="KW-0963">Cytoplasm</keyword>
<dbReference type="eggNOG" id="KOG2253">
    <property type="taxonomic scope" value="Eukaryota"/>
</dbReference>
<gene>
    <name evidence="17" type="ORF">ZYGR_0AD02260</name>
</gene>
<evidence type="ECO:0000256" key="4">
    <source>
        <dbReference type="ARBA" id="ARBA00014280"/>
    </source>
</evidence>
<evidence type="ECO:0000256" key="5">
    <source>
        <dbReference type="ARBA" id="ARBA00022490"/>
    </source>
</evidence>
<evidence type="ECO:0000256" key="11">
    <source>
        <dbReference type="ARBA" id="ARBA00023242"/>
    </source>
</evidence>
<evidence type="ECO:0000256" key="9">
    <source>
        <dbReference type="ARBA" id="ARBA00023054"/>
    </source>
</evidence>
<sequence length="623" mass="71940">MSEIIYVSPQLYLNSDTKWKSDGEKPGYIPILRADLYKFQESLKGVLSSRSDQNQGKDGNLNSITYSIGSDAKTAYVANSGPDGVNQGPTGSTKFQTLQHFLPISLEQQLHTVSIMGIPVKVANKDVETFLHQCIRLLLQHLDAAQQRYEDFWQCWTSVQSLETQEVFVRFSDIDSKLFASFVKIVQGWFQSDKRPGAAEIHMDVNTEQLIKDQQVEPRKPSDTLIDSLNRLWQELDQSPTDKTQKQESNVEYQVDLTTLSDLPQDSLDQLCQDIVKFRTRVLTIEREKRVRESYEESKRRRQQMMMIFDQIRRSRRDAGDDRAELEEEEEGEEEEDEEEIEAGDEDDWTLEQRRQDLQRQEADHRYKSLLTQLQSEWEPELADLQRKLFRANHYEQVRLEEQPLHLKELSHLAVDPHYDHNRSYRQEEETRDEIDRKEHVIESTETNIQNKEQLLEGKQSAATIYNSADQDNGAENNAAEQQFKIKFAFKRAIDNSTRALSDEEDEGRPIVAQVSDTPTTPTSTTTTTTTTTTTEAATNAPDVLPEDGLDTKLEELNRSGLVQELVKEYLGVYEQELVDYIFDTIRKERNKVALLTELRETFDEDAATIVENIWGSVHLTTS</sequence>
<evidence type="ECO:0000256" key="3">
    <source>
        <dbReference type="ARBA" id="ARBA00005544"/>
    </source>
</evidence>
<name>A0A1Q3A5Y7_ZYGRO</name>
<evidence type="ECO:0000256" key="15">
    <source>
        <dbReference type="SAM" id="MobiDB-lite"/>
    </source>
</evidence>
<dbReference type="Pfam" id="PF24825">
    <property type="entry name" value="SNU71_RBD"/>
    <property type="match status" value="1"/>
</dbReference>
<evidence type="ECO:0000256" key="1">
    <source>
        <dbReference type="ARBA" id="ARBA00004123"/>
    </source>
</evidence>
<organism evidence="17 18">
    <name type="scientific">Zygosaccharomyces rouxii</name>
    <dbReference type="NCBI Taxonomy" id="4956"/>
    <lineage>
        <taxon>Eukaryota</taxon>
        <taxon>Fungi</taxon>
        <taxon>Dikarya</taxon>
        <taxon>Ascomycota</taxon>
        <taxon>Saccharomycotina</taxon>
        <taxon>Saccharomycetes</taxon>
        <taxon>Saccharomycetales</taxon>
        <taxon>Saccharomycetaceae</taxon>
        <taxon>Zygosaccharomyces</taxon>
    </lineage>
</organism>
<comment type="similarity">
    <text evidence="3">Belongs to the SNU71 family.</text>
</comment>
<dbReference type="InterPro" id="IPR002483">
    <property type="entry name" value="PWI_dom"/>
</dbReference>
<dbReference type="OrthoDB" id="6275295at2759"/>
<evidence type="ECO:0000256" key="12">
    <source>
        <dbReference type="ARBA" id="ARBA00023274"/>
    </source>
</evidence>
<feature type="region of interest" description="Disordered" evidence="15">
    <location>
        <begin position="310"/>
        <end position="350"/>
    </location>
</feature>
<dbReference type="GO" id="GO:0003723">
    <property type="term" value="F:RNA binding"/>
    <property type="evidence" value="ECO:0007669"/>
    <property type="project" value="UniProtKB-KW"/>
</dbReference>
<keyword evidence="8" id="KW-0694">RNA-binding</keyword>
<dbReference type="EMBL" id="BDGX01000030">
    <property type="protein sequence ID" value="GAV51043.1"/>
    <property type="molecule type" value="Genomic_DNA"/>
</dbReference>
<evidence type="ECO:0000256" key="8">
    <source>
        <dbReference type="ARBA" id="ARBA00022884"/>
    </source>
</evidence>
<feature type="coiled-coil region" evidence="14">
    <location>
        <begin position="428"/>
        <end position="462"/>
    </location>
</feature>
<dbReference type="GO" id="GO:0008380">
    <property type="term" value="P:RNA splicing"/>
    <property type="evidence" value="ECO:0007669"/>
    <property type="project" value="UniProtKB-KW"/>
</dbReference>
<dbReference type="Proteomes" id="UP000187013">
    <property type="component" value="Unassembled WGS sequence"/>
</dbReference>
<feature type="domain" description="PWI" evidence="16">
    <location>
        <begin position="551"/>
        <end position="623"/>
    </location>
</feature>
<dbReference type="GO" id="GO:0005737">
    <property type="term" value="C:cytoplasm"/>
    <property type="evidence" value="ECO:0007669"/>
    <property type="project" value="UniProtKB-SubCell"/>
</dbReference>
<evidence type="ECO:0000259" key="16">
    <source>
        <dbReference type="SMART" id="SM00311"/>
    </source>
</evidence>